<sequence>MKTRVPLTEINFLSRIESKGKRRVTLGFNKCISLHFLQTLSTPFWNLHLSTLFIPDIARRNMLDCLPLLSPPFCLCAICATTTLLGPPFDVTEFEQETILRGAIGRGVKNVDMYLYRETNFRKALFECKTLEKRLRYSFSTVTVLNTDMLDASDDRDSQPGMSICLLAKFVDKLVTMCIVLFL</sequence>
<evidence type="ECO:0000313" key="2">
    <source>
        <dbReference type="Proteomes" id="UP000325081"/>
    </source>
</evidence>
<dbReference type="OrthoDB" id="927870at2759"/>
<organism evidence="1 2">
    <name type="scientific">Striga asiatica</name>
    <name type="common">Asiatic witchweed</name>
    <name type="synonym">Buchnera asiatica</name>
    <dbReference type="NCBI Taxonomy" id="4170"/>
    <lineage>
        <taxon>Eukaryota</taxon>
        <taxon>Viridiplantae</taxon>
        <taxon>Streptophyta</taxon>
        <taxon>Embryophyta</taxon>
        <taxon>Tracheophyta</taxon>
        <taxon>Spermatophyta</taxon>
        <taxon>Magnoliopsida</taxon>
        <taxon>eudicotyledons</taxon>
        <taxon>Gunneridae</taxon>
        <taxon>Pentapetalae</taxon>
        <taxon>asterids</taxon>
        <taxon>lamiids</taxon>
        <taxon>Lamiales</taxon>
        <taxon>Orobanchaceae</taxon>
        <taxon>Buchnereae</taxon>
        <taxon>Striga</taxon>
    </lineage>
</organism>
<dbReference type="EMBL" id="BKCP01008292">
    <property type="protein sequence ID" value="GER48600.1"/>
    <property type="molecule type" value="Genomic_DNA"/>
</dbReference>
<evidence type="ECO:0000313" key="1">
    <source>
        <dbReference type="EMBL" id="GER48600.1"/>
    </source>
</evidence>
<proteinExistence type="predicted"/>
<dbReference type="Proteomes" id="UP000325081">
    <property type="component" value="Unassembled WGS sequence"/>
</dbReference>
<dbReference type="AlphaFoldDB" id="A0A5A7QTR4"/>
<comment type="caution">
    <text evidence="1">The sequence shown here is derived from an EMBL/GenBank/DDBJ whole genome shotgun (WGS) entry which is preliminary data.</text>
</comment>
<keyword evidence="2" id="KW-1185">Reference proteome</keyword>
<protein>
    <submittedName>
        <fullName evidence="1">UPF0212 protein MM_2357</fullName>
    </submittedName>
</protein>
<name>A0A5A7QTR4_STRAF</name>
<gene>
    <name evidence="1" type="ORF">STAS_25770</name>
</gene>
<reference evidence="2" key="1">
    <citation type="journal article" date="2019" name="Curr. Biol.">
        <title>Genome Sequence of Striga asiatica Provides Insight into the Evolution of Plant Parasitism.</title>
        <authorList>
            <person name="Yoshida S."/>
            <person name="Kim S."/>
            <person name="Wafula E.K."/>
            <person name="Tanskanen J."/>
            <person name="Kim Y.M."/>
            <person name="Honaas L."/>
            <person name="Yang Z."/>
            <person name="Spallek T."/>
            <person name="Conn C.E."/>
            <person name="Ichihashi Y."/>
            <person name="Cheong K."/>
            <person name="Cui S."/>
            <person name="Der J.P."/>
            <person name="Gundlach H."/>
            <person name="Jiao Y."/>
            <person name="Hori C."/>
            <person name="Ishida J.K."/>
            <person name="Kasahara H."/>
            <person name="Kiba T."/>
            <person name="Kim M.S."/>
            <person name="Koo N."/>
            <person name="Laohavisit A."/>
            <person name="Lee Y.H."/>
            <person name="Lumba S."/>
            <person name="McCourt P."/>
            <person name="Mortimer J.C."/>
            <person name="Mutuku J.M."/>
            <person name="Nomura T."/>
            <person name="Sasaki-Sekimoto Y."/>
            <person name="Seto Y."/>
            <person name="Wang Y."/>
            <person name="Wakatake T."/>
            <person name="Sakakibara H."/>
            <person name="Demura T."/>
            <person name="Yamaguchi S."/>
            <person name="Yoneyama K."/>
            <person name="Manabe R.I."/>
            <person name="Nelson D.C."/>
            <person name="Schulman A.H."/>
            <person name="Timko M.P."/>
            <person name="dePamphilis C.W."/>
            <person name="Choi D."/>
            <person name="Shirasu K."/>
        </authorList>
    </citation>
    <scope>NUCLEOTIDE SEQUENCE [LARGE SCALE GENOMIC DNA]</scope>
    <source>
        <strain evidence="2">cv. UVA1</strain>
    </source>
</reference>
<accession>A0A5A7QTR4</accession>